<sequence>MQNKNTVDFLGVWEQLNNPGFNLVEFHLIKNEAGLNRFVMSAKQWTERTKGIGLLARAGRDGGTFAHKDIAFEFGSWLSPEFKLYLIKEVQRFKEQEALSGGIE</sequence>
<comment type="caution">
    <text evidence="2">The sequence shown here is derived from an EMBL/GenBank/DDBJ whole genome shotgun (WGS) entry which is preliminary data.</text>
</comment>
<proteinExistence type="predicted"/>
<dbReference type="SMART" id="SM01252">
    <property type="entry name" value="KilA-N"/>
    <property type="match status" value="1"/>
</dbReference>
<feature type="domain" description="KilA-N" evidence="1">
    <location>
        <begin position="1"/>
        <end position="93"/>
    </location>
</feature>
<gene>
    <name evidence="2" type="ORF">BLL52_3229</name>
</gene>
<evidence type="ECO:0000313" key="3">
    <source>
        <dbReference type="Proteomes" id="UP000185911"/>
    </source>
</evidence>
<name>A0A1Q8YBV0_9BURK</name>
<organism evidence="2 3">
    <name type="scientific">Rhodoferax antarcticus ANT.BR</name>
    <dbReference type="NCBI Taxonomy" id="1111071"/>
    <lineage>
        <taxon>Bacteria</taxon>
        <taxon>Pseudomonadati</taxon>
        <taxon>Pseudomonadota</taxon>
        <taxon>Betaproteobacteria</taxon>
        <taxon>Burkholderiales</taxon>
        <taxon>Comamonadaceae</taxon>
        <taxon>Rhodoferax</taxon>
    </lineage>
</organism>
<dbReference type="EMBL" id="MSYM01000016">
    <property type="protein sequence ID" value="OLP05561.1"/>
    <property type="molecule type" value="Genomic_DNA"/>
</dbReference>
<protein>
    <recommendedName>
        <fullName evidence="1">KilA-N domain-containing protein</fullName>
    </recommendedName>
</protein>
<evidence type="ECO:0000313" key="2">
    <source>
        <dbReference type="EMBL" id="OLP05561.1"/>
    </source>
</evidence>
<dbReference type="InterPro" id="IPR017880">
    <property type="entry name" value="KilA_N"/>
</dbReference>
<dbReference type="AlphaFoldDB" id="A0A1Q8YBV0"/>
<evidence type="ECO:0000259" key="1">
    <source>
        <dbReference type="PROSITE" id="PS51301"/>
    </source>
</evidence>
<reference evidence="2 3" key="1">
    <citation type="submission" date="2017-01" db="EMBL/GenBank/DDBJ databases">
        <title>Genome sequence of Rhodoferax antarcticus ANT.BR, a psychrophilic purple nonsulfur bacterium from an Antarctic microbial mat.</title>
        <authorList>
            <person name="Baker J."/>
            <person name="Riester C."/>
            <person name="Skinner B."/>
            <person name="Newell A."/>
            <person name="Swingley W."/>
            <person name="Madigan M."/>
            <person name="Jung D."/>
            <person name="Asao M."/>
            <person name="Chen M."/>
            <person name="Loughlin P."/>
            <person name="Pan H."/>
            <person name="Lin S."/>
            <person name="Li N."/>
            <person name="Shaw J."/>
            <person name="Prado M."/>
            <person name="Sherman C."/>
            <person name="Li X."/>
            <person name="Tang J."/>
            <person name="Blankenship R."/>
            <person name="Zhao T."/>
            <person name="Touchman J."/>
            <person name="Sattley M."/>
        </authorList>
    </citation>
    <scope>NUCLEOTIDE SEQUENCE [LARGE SCALE GENOMIC DNA]</scope>
    <source>
        <strain evidence="2 3">ANT.BR</strain>
    </source>
</reference>
<dbReference type="InterPro" id="IPR018004">
    <property type="entry name" value="KilA/APSES_HTH"/>
</dbReference>
<keyword evidence="3" id="KW-1185">Reference proteome</keyword>
<dbReference type="PROSITE" id="PS51301">
    <property type="entry name" value="KILA_N"/>
    <property type="match status" value="1"/>
</dbReference>
<dbReference type="RefSeq" id="WP_241839190.1">
    <property type="nucleotide sequence ID" value="NZ_MSYM01000016.1"/>
</dbReference>
<dbReference type="Proteomes" id="UP000185911">
    <property type="component" value="Unassembled WGS sequence"/>
</dbReference>
<dbReference type="Pfam" id="PF04383">
    <property type="entry name" value="KilA-N"/>
    <property type="match status" value="1"/>
</dbReference>
<accession>A0A1Q8YBV0</accession>